<protein>
    <submittedName>
        <fullName evidence="1">Uncharacterized protein</fullName>
    </submittedName>
</protein>
<sequence>MTVITVDAGPQQVSRAVEVAAPASELFAIVADPRRHHELDGSGTVGANIRGPERLEAGARFATKMKMFGVPYRITSTVTGFEPDRLIEWRHPVGHRWRWEFAAVTPSKTRVTETFDYRDAGPVKNWLKYYELTGFAKRNAAGIEATLRRLADRYGG</sequence>
<keyword evidence="2" id="KW-1185">Reference proteome</keyword>
<accession>A0A2G8BJH7</accession>
<dbReference type="Proteomes" id="UP000595446">
    <property type="component" value="Chromosome"/>
</dbReference>
<evidence type="ECO:0000313" key="2">
    <source>
        <dbReference type="Proteomes" id="UP000595446"/>
    </source>
</evidence>
<name>A0A2G8BJH7_9MYCO</name>
<proteinExistence type="predicted"/>
<dbReference type="InterPro" id="IPR019587">
    <property type="entry name" value="Polyketide_cyclase/dehydratase"/>
</dbReference>
<dbReference type="Gene3D" id="3.30.530.20">
    <property type="match status" value="1"/>
</dbReference>
<dbReference type="RefSeq" id="WP_048889518.1">
    <property type="nucleotide sequence ID" value="NZ_AP024237.1"/>
</dbReference>
<gene>
    <name evidence="1" type="ORF">MHEC_43440</name>
</gene>
<dbReference type="AlphaFoldDB" id="A0A2G8BJH7"/>
<dbReference type="SUPFAM" id="SSF55961">
    <property type="entry name" value="Bet v1-like"/>
    <property type="match status" value="1"/>
</dbReference>
<reference evidence="1 2" key="1">
    <citation type="submission" date="2020-12" db="EMBL/GenBank/DDBJ databases">
        <title>Complete genome sequence of Mycobacterium heckeshornense JCM 15655T, closely related to a pathogenic non-tuberculous mycobacterial species Mycobacterium xenopi.</title>
        <authorList>
            <person name="Yoshida M."/>
            <person name="Fukano H."/>
            <person name="Asakura T."/>
            <person name="Suzuki M."/>
            <person name="Hoshino Y."/>
        </authorList>
    </citation>
    <scope>NUCLEOTIDE SEQUENCE [LARGE SCALE GENOMIC DNA]</scope>
    <source>
        <strain evidence="1 2">JCM 15655</strain>
    </source>
</reference>
<dbReference type="EMBL" id="AP024237">
    <property type="protein sequence ID" value="BCO37911.1"/>
    <property type="molecule type" value="Genomic_DNA"/>
</dbReference>
<organism evidence="1 2">
    <name type="scientific">Mycobacterium heckeshornense</name>
    <dbReference type="NCBI Taxonomy" id="110505"/>
    <lineage>
        <taxon>Bacteria</taxon>
        <taxon>Bacillati</taxon>
        <taxon>Actinomycetota</taxon>
        <taxon>Actinomycetes</taxon>
        <taxon>Mycobacteriales</taxon>
        <taxon>Mycobacteriaceae</taxon>
        <taxon>Mycobacterium</taxon>
    </lineage>
</organism>
<dbReference type="OrthoDB" id="6624781at2"/>
<dbReference type="InterPro" id="IPR023393">
    <property type="entry name" value="START-like_dom_sf"/>
</dbReference>
<dbReference type="STRING" id="110505.ACT16_00670"/>
<evidence type="ECO:0000313" key="1">
    <source>
        <dbReference type="EMBL" id="BCO37911.1"/>
    </source>
</evidence>
<dbReference type="Pfam" id="PF10604">
    <property type="entry name" value="Polyketide_cyc2"/>
    <property type="match status" value="1"/>
</dbReference>